<dbReference type="Pfam" id="PF08379">
    <property type="entry name" value="Bact_transglu_N"/>
    <property type="match status" value="1"/>
</dbReference>
<keyword evidence="3" id="KW-1185">Reference proteome</keyword>
<dbReference type="Gene3D" id="3.10.620.30">
    <property type="match status" value="1"/>
</dbReference>
<sequence length="313" mass="34994">MSIRYHIQHTTRYDYHENVSDSHHIARLSPLESASQELIFHKLKISPTPDVYSNFVDYFGNLTAYFSLATPHKSLVVDSLSEVEVSRRSCSVLDLSPTWEEVREKISSASNAEDRAASEYRYASPLCPLNIQLADYALQSFKPGTHIVEAATDLTQRIFEDFKFDRTASSVTTPVMGTFHRRAGVCQDFAHFQISCLRSIGLPARYISGYLRTEPPPGKPRLIGADASHAWISIYIPQHGWMEFDATNNLRPSYNHIRVAYGRDYHDICPVRGTVYGGGRQKLSIGVTVTPLDEAAPSAPDAINPTLTSRNSA</sequence>
<comment type="caution">
    <text evidence="2">The sequence shown here is derived from an EMBL/GenBank/DDBJ whole genome shotgun (WGS) entry which is preliminary data.</text>
</comment>
<dbReference type="InterPro" id="IPR013589">
    <property type="entry name" value="Bac_transglu_N"/>
</dbReference>
<dbReference type="SUPFAM" id="SSF54001">
    <property type="entry name" value="Cysteine proteinases"/>
    <property type="match status" value="1"/>
</dbReference>
<dbReference type="InterPro" id="IPR002931">
    <property type="entry name" value="Transglutaminase-like"/>
</dbReference>
<organism evidence="2 3">
    <name type="scientific">Rubritalea halochordaticola</name>
    <dbReference type="NCBI Taxonomy" id="714537"/>
    <lineage>
        <taxon>Bacteria</taxon>
        <taxon>Pseudomonadati</taxon>
        <taxon>Verrucomicrobiota</taxon>
        <taxon>Verrucomicrobiia</taxon>
        <taxon>Verrucomicrobiales</taxon>
        <taxon>Rubritaleaceae</taxon>
        <taxon>Rubritalea</taxon>
    </lineage>
</organism>
<accession>A0ABP9UZ21</accession>
<dbReference type="InterPro" id="IPR038765">
    <property type="entry name" value="Papain-like_cys_pep_sf"/>
</dbReference>
<name>A0ABP9UZ21_9BACT</name>
<dbReference type="Pfam" id="PF01841">
    <property type="entry name" value="Transglut_core"/>
    <property type="match status" value="1"/>
</dbReference>
<reference evidence="2 3" key="1">
    <citation type="submission" date="2024-02" db="EMBL/GenBank/DDBJ databases">
        <title>Rubritalea halochordaticola NBRC 107102.</title>
        <authorList>
            <person name="Ichikawa N."/>
            <person name="Katano-Makiyama Y."/>
            <person name="Hidaka K."/>
        </authorList>
    </citation>
    <scope>NUCLEOTIDE SEQUENCE [LARGE SCALE GENOMIC DNA]</scope>
    <source>
        <strain evidence="2 3">NBRC 107102</strain>
    </source>
</reference>
<protein>
    <submittedName>
        <fullName evidence="2">Uncharacterized protein Rv2569c</fullName>
    </submittedName>
</protein>
<dbReference type="EMBL" id="BAABRL010000005">
    <property type="protein sequence ID" value="GAA5495676.1"/>
    <property type="molecule type" value="Genomic_DNA"/>
</dbReference>
<dbReference type="SMART" id="SM00460">
    <property type="entry name" value="TGc"/>
    <property type="match status" value="1"/>
</dbReference>
<feature type="domain" description="Transglutaminase-like" evidence="1">
    <location>
        <begin position="178"/>
        <end position="248"/>
    </location>
</feature>
<evidence type="ECO:0000259" key="1">
    <source>
        <dbReference type="SMART" id="SM00460"/>
    </source>
</evidence>
<proteinExistence type="predicted"/>
<dbReference type="RefSeq" id="WP_346188432.1">
    <property type="nucleotide sequence ID" value="NZ_BAABRL010000005.1"/>
</dbReference>
<dbReference type="PANTHER" id="PTHR33490:SF7">
    <property type="entry name" value="BLR2979 PROTEIN"/>
    <property type="match status" value="1"/>
</dbReference>
<dbReference type="PANTHER" id="PTHR33490">
    <property type="entry name" value="BLR5614 PROTEIN-RELATED"/>
    <property type="match status" value="1"/>
</dbReference>
<evidence type="ECO:0000313" key="2">
    <source>
        <dbReference type="EMBL" id="GAA5495676.1"/>
    </source>
</evidence>
<evidence type="ECO:0000313" key="3">
    <source>
        <dbReference type="Proteomes" id="UP001424741"/>
    </source>
</evidence>
<dbReference type="Proteomes" id="UP001424741">
    <property type="component" value="Unassembled WGS sequence"/>
</dbReference>
<gene>
    <name evidence="2" type="ORF">Rhal01_01855</name>
</gene>